<gene>
    <name evidence="1" type="ORF">PFLUV_G00157040</name>
</gene>
<dbReference type="AlphaFoldDB" id="A0A6A5EL89"/>
<protein>
    <submittedName>
        <fullName evidence="1">Uncharacterized protein</fullName>
    </submittedName>
</protein>
<evidence type="ECO:0000313" key="2">
    <source>
        <dbReference type="Proteomes" id="UP000465112"/>
    </source>
</evidence>
<dbReference type="Proteomes" id="UP000465112">
    <property type="component" value="Chromosome 13"/>
</dbReference>
<dbReference type="EMBL" id="VHII01000013">
    <property type="protein sequence ID" value="KAF1381730.1"/>
    <property type="molecule type" value="Genomic_DNA"/>
</dbReference>
<keyword evidence="2" id="KW-1185">Reference proteome</keyword>
<name>A0A6A5EL89_PERFL</name>
<evidence type="ECO:0000313" key="1">
    <source>
        <dbReference type="EMBL" id="KAF1381730.1"/>
    </source>
</evidence>
<organism evidence="1 2">
    <name type="scientific">Perca fluviatilis</name>
    <name type="common">European perch</name>
    <dbReference type="NCBI Taxonomy" id="8168"/>
    <lineage>
        <taxon>Eukaryota</taxon>
        <taxon>Metazoa</taxon>
        <taxon>Chordata</taxon>
        <taxon>Craniata</taxon>
        <taxon>Vertebrata</taxon>
        <taxon>Euteleostomi</taxon>
        <taxon>Actinopterygii</taxon>
        <taxon>Neopterygii</taxon>
        <taxon>Teleostei</taxon>
        <taxon>Neoteleostei</taxon>
        <taxon>Acanthomorphata</taxon>
        <taxon>Eupercaria</taxon>
        <taxon>Perciformes</taxon>
        <taxon>Percoidei</taxon>
        <taxon>Percidae</taxon>
        <taxon>Percinae</taxon>
        <taxon>Perca</taxon>
    </lineage>
</organism>
<proteinExistence type="predicted"/>
<sequence>MYVDGFTGRCVLALVVSRAKHQTAASALLPCLLVLGKTVPLEEKSCCFFFSGNGESSCTRLSQTSDHV</sequence>
<reference evidence="1 2" key="1">
    <citation type="submission" date="2019-06" db="EMBL/GenBank/DDBJ databases">
        <title>A chromosome-scale genome assembly of the European perch, Perca fluviatilis.</title>
        <authorList>
            <person name="Roques C."/>
            <person name="Zahm M."/>
            <person name="Cabau C."/>
            <person name="Klopp C."/>
            <person name="Bouchez O."/>
            <person name="Donnadieu C."/>
            <person name="Kuhl H."/>
            <person name="Gislard M."/>
            <person name="Guendouz S."/>
            <person name="Journot L."/>
            <person name="Haffray P."/>
            <person name="Bestin A."/>
            <person name="Morvezen R."/>
            <person name="Feron R."/>
            <person name="Wen M."/>
            <person name="Jouanno E."/>
            <person name="Herpin A."/>
            <person name="Schartl M."/>
            <person name="Postlethwait J."/>
            <person name="Schaerlinger B."/>
            <person name="Chardard D."/>
            <person name="Lecocq T."/>
            <person name="Poncet C."/>
            <person name="Jaffrelo L."/>
            <person name="Lampietro C."/>
            <person name="Guiguen Y."/>
        </authorList>
    </citation>
    <scope>NUCLEOTIDE SEQUENCE [LARGE SCALE GENOMIC DNA]</scope>
    <source>
        <tissue evidence="1">Blood</tissue>
    </source>
</reference>
<accession>A0A6A5EL89</accession>
<comment type="caution">
    <text evidence="1">The sequence shown here is derived from an EMBL/GenBank/DDBJ whole genome shotgun (WGS) entry which is preliminary data.</text>
</comment>